<dbReference type="EMBL" id="PTJC01000006">
    <property type="protein sequence ID" value="PPK86370.1"/>
    <property type="molecule type" value="Genomic_DNA"/>
</dbReference>
<dbReference type="SUPFAM" id="SSF46785">
    <property type="entry name" value="Winged helix' DNA-binding domain"/>
    <property type="match status" value="1"/>
</dbReference>
<reference evidence="2 3" key="1">
    <citation type="submission" date="2018-02" db="EMBL/GenBank/DDBJ databases">
        <title>Genomic Encyclopedia of Archaeal and Bacterial Type Strains, Phase II (KMG-II): from individual species to whole genera.</title>
        <authorList>
            <person name="Goeker M."/>
        </authorList>
    </citation>
    <scope>NUCLEOTIDE SEQUENCE [LARGE SCALE GENOMIC DNA]</scope>
    <source>
        <strain evidence="2 3">DSM 29526</strain>
    </source>
</reference>
<sequence length="106" mass="11948">MNKVDEMKSTVAGLSKLYSHRMRLGLMGILVVNDWVDFVTLRDALKLTDGSLAGHIKALDKAGQIETEKRFVEDKPRTSYRATAAGRRAFEQHLGELEDFLKLVNN</sequence>
<dbReference type="AlphaFoldDB" id="A0A2S6I5E2"/>
<accession>A0A2S6I5E2</accession>
<dbReference type="RefSeq" id="WP_245911535.1">
    <property type="nucleotide sequence ID" value="NZ_PTJC01000006.1"/>
</dbReference>
<evidence type="ECO:0000259" key="1">
    <source>
        <dbReference type="Pfam" id="PF13601"/>
    </source>
</evidence>
<evidence type="ECO:0000313" key="3">
    <source>
        <dbReference type="Proteomes" id="UP000237662"/>
    </source>
</evidence>
<dbReference type="InterPro" id="IPR036390">
    <property type="entry name" value="WH_DNA-bd_sf"/>
</dbReference>
<protein>
    <submittedName>
        <fullName evidence="2">Transcriptional regulator</fullName>
    </submittedName>
</protein>
<comment type="caution">
    <text evidence="2">The sequence shown here is derived from an EMBL/GenBank/DDBJ whole genome shotgun (WGS) entry which is preliminary data.</text>
</comment>
<dbReference type="Proteomes" id="UP000237662">
    <property type="component" value="Unassembled WGS sequence"/>
</dbReference>
<dbReference type="PANTHER" id="PTHR37318">
    <property type="entry name" value="BSL7504 PROTEIN"/>
    <property type="match status" value="1"/>
</dbReference>
<evidence type="ECO:0000313" key="2">
    <source>
        <dbReference type="EMBL" id="PPK86370.1"/>
    </source>
</evidence>
<dbReference type="InterPro" id="IPR036388">
    <property type="entry name" value="WH-like_DNA-bd_sf"/>
</dbReference>
<dbReference type="PANTHER" id="PTHR37318:SF1">
    <property type="entry name" value="BSL7504 PROTEIN"/>
    <property type="match status" value="1"/>
</dbReference>
<dbReference type="Gene3D" id="1.10.10.10">
    <property type="entry name" value="Winged helix-like DNA-binding domain superfamily/Winged helix DNA-binding domain"/>
    <property type="match status" value="1"/>
</dbReference>
<name>A0A2S6I5E2_9BACT</name>
<proteinExistence type="predicted"/>
<feature type="domain" description="Winged helix DNA-binding" evidence="1">
    <location>
        <begin position="23"/>
        <end position="100"/>
    </location>
</feature>
<dbReference type="InterPro" id="IPR027395">
    <property type="entry name" value="WH_DNA-bd_dom"/>
</dbReference>
<keyword evidence="3" id="KW-1185">Reference proteome</keyword>
<gene>
    <name evidence="2" type="ORF">CLV84_3296</name>
</gene>
<dbReference type="Pfam" id="PF13601">
    <property type="entry name" value="HTH_34"/>
    <property type="match status" value="1"/>
</dbReference>
<organism evidence="2 3">
    <name type="scientific">Neolewinella xylanilytica</name>
    <dbReference type="NCBI Taxonomy" id="1514080"/>
    <lineage>
        <taxon>Bacteria</taxon>
        <taxon>Pseudomonadati</taxon>
        <taxon>Bacteroidota</taxon>
        <taxon>Saprospiria</taxon>
        <taxon>Saprospirales</taxon>
        <taxon>Lewinellaceae</taxon>
        <taxon>Neolewinella</taxon>
    </lineage>
</organism>